<sequence>MTRDELYDQALELMENYVHHIADQLDPPELTTIAKISHGYRYAEKGTVQAMLQKMARLVSALRAARVLLAQGFIAEQAAVCRIADEANEDINFLALGQIFEETELHKKFIEAFYLEEFEDGERLTQTAVKRPNIPRDRIHAYLTQNPAAGPDPSIGKAAMKVLHKAYSGYVHGASPHIMETYGGQPARFHMNGMLDTPLWHSHVDGFWNYILRGLMSFVMVAKASGDEEFFTSIRQYCRDFEASAPQKR</sequence>
<dbReference type="Proteomes" id="UP000054683">
    <property type="component" value="Unassembled WGS sequence"/>
</dbReference>
<dbReference type="AlphaFoldDB" id="A0A158JYC9"/>
<evidence type="ECO:0000313" key="1">
    <source>
        <dbReference type="EMBL" id="SAL73459.1"/>
    </source>
</evidence>
<reference evidence="1 2" key="1">
    <citation type="submission" date="2016-01" db="EMBL/GenBank/DDBJ databases">
        <authorList>
            <person name="Oliw E.H."/>
        </authorList>
    </citation>
    <scope>NUCLEOTIDE SEQUENCE [LARGE SCALE GENOMIC DNA]</scope>
    <source>
        <strain evidence="1">LMG 27134</strain>
    </source>
</reference>
<dbReference type="EMBL" id="FCOK02000135">
    <property type="protein sequence ID" value="SAL73459.1"/>
    <property type="molecule type" value="Genomic_DNA"/>
</dbReference>
<organism evidence="1 2">
    <name type="scientific">Caballeronia udeis</name>
    <dbReference type="NCBI Taxonomy" id="1232866"/>
    <lineage>
        <taxon>Bacteria</taxon>
        <taxon>Pseudomonadati</taxon>
        <taxon>Pseudomonadota</taxon>
        <taxon>Betaproteobacteria</taxon>
        <taxon>Burkholderiales</taxon>
        <taxon>Burkholderiaceae</taxon>
        <taxon>Caballeronia</taxon>
    </lineage>
</organism>
<protein>
    <submittedName>
        <fullName evidence="1">Uncharacterized protein</fullName>
    </submittedName>
</protein>
<name>A0A158JYC9_9BURK</name>
<dbReference type="RefSeq" id="WP_231937441.1">
    <property type="nucleotide sequence ID" value="NZ_FCOK02000135.1"/>
</dbReference>
<proteinExistence type="predicted"/>
<gene>
    <name evidence="1" type="ORF">AWB69_09012</name>
</gene>
<evidence type="ECO:0000313" key="2">
    <source>
        <dbReference type="Proteomes" id="UP000054683"/>
    </source>
</evidence>
<accession>A0A158JYC9</accession>